<comment type="caution">
    <text evidence="5">The sequence shown here is derived from an EMBL/GenBank/DDBJ whole genome shotgun (WGS) entry which is preliminary data.</text>
</comment>
<evidence type="ECO:0000256" key="3">
    <source>
        <dbReference type="SAM" id="MobiDB-lite"/>
    </source>
</evidence>
<protein>
    <submittedName>
        <fullName evidence="5">Anti-sigma factor family protein</fullName>
    </submittedName>
</protein>
<gene>
    <name evidence="5" type="ORF">ACFFVD_09370</name>
</gene>
<reference evidence="5 6" key="1">
    <citation type="submission" date="2024-09" db="EMBL/GenBank/DDBJ databases">
        <authorList>
            <person name="Sun Q."/>
            <person name="Mori K."/>
        </authorList>
    </citation>
    <scope>NUCLEOTIDE SEQUENCE [LARGE SCALE GENOMIC DNA]</scope>
    <source>
        <strain evidence="5 6">CCM 7659</strain>
    </source>
</reference>
<keyword evidence="2" id="KW-0804">Transcription</keyword>
<feature type="region of interest" description="Disordered" evidence="3">
    <location>
        <begin position="106"/>
        <end position="157"/>
    </location>
</feature>
<feature type="compositionally biased region" description="Basic residues" evidence="3">
    <location>
        <begin position="148"/>
        <end position="157"/>
    </location>
</feature>
<dbReference type="Gene3D" id="1.10.10.1320">
    <property type="entry name" value="Anti-sigma factor, zinc-finger domain"/>
    <property type="match status" value="1"/>
</dbReference>
<dbReference type="EMBL" id="JBHMDY010000004">
    <property type="protein sequence ID" value="MFB9260013.1"/>
    <property type="molecule type" value="Genomic_DNA"/>
</dbReference>
<accession>A0ABV5JSF2</accession>
<dbReference type="Pfam" id="PF13490">
    <property type="entry name" value="zf-HC2"/>
    <property type="match status" value="1"/>
</dbReference>
<dbReference type="InterPro" id="IPR027383">
    <property type="entry name" value="Znf_put"/>
</dbReference>
<feature type="compositionally biased region" description="Basic and acidic residues" evidence="3">
    <location>
        <begin position="1"/>
        <end position="25"/>
    </location>
</feature>
<evidence type="ECO:0000313" key="6">
    <source>
        <dbReference type="Proteomes" id="UP001589700"/>
    </source>
</evidence>
<feature type="domain" description="Putative zinc-finger" evidence="4">
    <location>
        <begin position="46"/>
        <end position="75"/>
    </location>
</feature>
<dbReference type="Proteomes" id="UP001589700">
    <property type="component" value="Unassembled WGS sequence"/>
</dbReference>
<name>A0ABV5JSF2_9ACTN</name>
<evidence type="ECO:0000313" key="5">
    <source>
        <dbReference type="EMBL" id="MFB9260013.1"/>
    </source>
</evidence>
<feature type="region of interest" description="Disordered" evidence="3">
    <location>
        <begin position="1"/>
        <end position="42"/>
    </location>
</feature>
<keyword evidence="6" id="KW-1185">Reference proteome</keyword>
<organism evidence="5 6">
    <name type="scientific">Dietzia aerolata</name>
    <dbReference type="NCBI Taxonomy" id="595984"/>
    <lineage>
        <taxon>Bacteria</taxon>
        <taxon>Bacillati</taxon>
        <taxon>Actinomycetota</taxon>
        <taxon>Actinomycetes</taxon>
        <taxon>Mycobacteriales</taxon>
        <taxon>Dietziaceae</taxon>
        <taxon>Dietzia</taxon>
    </lineage>
</organism>
<proteinExistence type="predicted"/>
<sequence length="157" mass="17553">MDRHQPGHESTPEFRLSRESARRIADSTPAPRPRRTFLSTDHLSTEAAAAYVDGRLPTAGLNRADAHLQLCEQCRREIDDQREARRALRGSGPIRMPNELRDRLRLLEVGAPDDENRPSGVQEPASGSGRPAGSRPDDSGPDSPWSRLLRRLRRPGH</sequence>
<keyword evidence="1" id="KW-0805">Transcription regulation</keyword>
<evidence type="ECO:0000259" key="4">
    <source>
        <dbReference type="Pfam" id="PF13490"/>
    </source>
</evidence>
<dbReference type="RefSeq" id="WP_182631296.1">
    <property type="nucleotide sequence ID" value="NZ_JAALDM010000043.1"/>
</dbReference>
<evidence type="ECO:0000256" key="1">
    <source>
        <dbReference type="ARBA" id="ARBA00023015"/>
    </source>
</evidence>
<evidence type="ECO:0000256" key="2">
    <source>
        <dbReference type="ARBA" id="ARBA00023163"/>
    </source>
</evidence>
<dbReference type="InterPro" id="IPR041916">
    <property type="entry name" value="Anti_sigma_zinc_sf"/>
</dbReference>